<keyword evidence="2" id="KW-1185">Reference proteome</keyword>
<proteinExistence type="predicted"/>
<accession>A0A918XKK1</accession>
<dbReference type="AlphaFoldDB" id="A0A918XKK1"/>
<organism evidence="1 2">
    <name type="scientific">Nocardiopsis kunsanensis</name>
    <dbReference type="NCBI Taxonomy" id="141693"/>
    <lineage>
        <taxon>Bacteria</taxon>
        <taxon>Bacillati</taxon>
        <taxon>Actinomycetota</taxon>
        <taxon>Actinomycetes</taxon>
        <taxon>Streptosporangiales</taxon>
        <taxon>Nocardiopsidaceae</taxon>
        <taxon>Nocardiopsis</taxon>
    </lineage>
</organism>
<protein>
    <submittedName>
        <fullName evidence="1">Uncharacterized protein</fullName>
    </submittedName>
</protein>
<sequence>MDTPEPTEVITGWIPHDARWHTRARSAAQNGLEPLRRYVTDLVSGHRDDGTEITDESDLRSIRAVVEDLGALGLSGVDWRRVRDALVPPHCARNEERAPG</sequence>
<reference evidence="1 2" key="1">
    <citation type="journal article" date="2014" name="Int. J. Syst. Evol. Microbiol.">
        <title>Complete genome sequence of Corynebacterium casei LMG S-19264T (=DSM 44701T), isolated from a smear-ripened cheese.</title>
        <authorList>
            <consortium name="US DOE Joint Genome Institute (JGI-PGF)"/>
            <person name="Walter F."/>
            <person name="Albersmeier A."/>
            <person name="Kalinowski J."/>
            <person name="Ruckert C."/>
        </authorList>
    </citation>
    <scope>NUCLEOTIDE SEQUENCE [LARGE SCALE GENOMIC DNA]</scope>
    <source>
        <strain evidence="1 2">KCTC 19473</strain>
    </source>
</reference>
<dbReference type="RefSeq" id="WP_017577760.1">
    <property type="nucleotide sequence ID" value="NZ_BMXL01000031.1"/>
</dbReference>
<evidence type="ECO:0000313" key="2">
    <source>
        <dbReference type="Proteomes" id="UP000654947"/>
    </source>
</evidence>
<comment type="caution">
    <text evidence="1">The sequence shown here is derived from an EMBL/GenBank/DDBJ whole genome shotgun (WGS) entry which is preliminary data.</text>
</comment>
<dbReference type="Proteomes" id="UP000654947">
    <property type="component" value="Unassembled WGS sequence"/>
</dbReference>
<name>A0A918XKK1_9ACTN</name>
<dbReference type="EMBL" id="BMXL01000031">
    <property type="protein sequence ID" value="GHD34699.1"/>
    <property type="molecule type" value="Genomic_DNA"/>
</dbReference>
<evidence type="ECO:0000313" key="1">
    <source>
        <dbReference type="EMBL" id="GHD34699.1"/>
    </source>
</evidence>
<gene>
    <name evidence="1" type="ORF">GCM10007147_40520</name>
</gene>